<organism evidence="6 7">
    <name type="scientific">Vallicoccus soli</name>
    <dbReference type="NCBI Taxonomy" id="2339232"/>
    <lineage>
        <taxon>Bacteria</taxon>
        <taxon>Bacillati</taxon>
        <taxon>Actinomycetota</taxon>
        <taxon>Actinomycetes</taxon>
        <taxon>Motilibacterales</taxon>
        <taxon>Vallicoccaceae</taxon>
        <taxon>Vallicoccus</taxon>
    </lineage>
</organism>
<protein>
    <submittedName>
        <fullName evidence="6">GAF domain-containing protein</fullName>
    </submittedName>
</protein>
<accession>A0A3A3ZCU1</accession>
<dbReference type="Pfam" id="PF13185">
    <property type="entry name" value="GAF_2"/>
    <property type="match status" value="1"/>
</dbReference>
<dbReference type="PANTHER" id="PTHR24421:SF56">
    <property type="entry name" value="OXYGEN SENSOR HISTIDINE KINASE RESPONSE REGULATOR DOST"/>
    <property type="match status" value="1"/>
</dbReference>
<proteinExistence type="predicted"/>
<dbReference type="InterPro" id="IPR003594">
    <property type="entry name" value="HATPase_dom"/>
</dbReference>
<dbReference type="Proteomes" id="UP000265614">
    <property type="component" value="Unassembled WGS sequence"/>
</dbReference>
<dbReference type="Pfam" id="PF07730">
    <property type="entry name" value="HisKA_3"/>
    <property type="match status" value="1"/>
</dbReference>
<dbReference type="Gene3D" id="3.30.450.40">
    <property type="match status" value="1"/>
</dbReference>
<dbReference type="OrthoDB" id="5241249at2"/>
<dbReference type="InterPro" id="IPR003018">
    <property type="entry name" value="GAF"/>
</dbReference>
<gene>
    <name evidence="6" type="ORF">D5H78_18240</name>
</gene>
<keyword evidence="7" id="KW-1185">Reference proteome</keyword>
<dbReference type="SMART" id="SM00387">
    <property type="entry name" value="HATPase_c"/>
    <property type="match status" value="1"/>
</dbReference>
<evidence type="ECO:0000256" key="3">
    <source>
        <dbReference type="ARBA" id="ARBA00023012"/>
    </source>
</evidence>
<dbReference type="RefSeq" id="WP_119951929.1">
    <property type="nucleotide sequence ID" value="NZ_QZEZ01000012.1"/>
</dbReference>
<dbReference type="SUPFAM" id="SSF55781">
    <property type="entry name" value="GAF domain-like"/>
    <property type="match status" value="2"/>
</dbReference>
<sequence length="492" mass="50683">MGSTLRDDGPDEALGLGADLDLRAVLVRLLAAARRASGGATAAVGALAADGAGMQVLVDAGDGPEPRIDLPPLPPGALNLPLRGGAHVVGRLQVAAPDEAARQHLEHLAGAAGPAVENARRHEQAARRLRFLEALAEVQEVLLTAPGRDAVLQLVADRAREVVDAALAAVLLPDEDGLVVEVASLRDGTGAGGPYDAAGSSAAEVLRTGRAALLADTGAEEPALGPVTGAPAGGPGLLLPLPSAAGEGVWGVLAVVLDAGADAASAFPRGAVQQLTTLAGQATLALDRVRAREDRARLAVYEDRERIARDLHDHVIQQVFATGLQVQGVARGLDAEPRARLEEAVDELDAAIASIRGMIHQLGQPDGALAAEVRGLVDRSERLLGWRPALEVRGPLDEGVPARVRPHLVAVLREALSNVARHAGASAAWVRVDVGDRIVAEVRDDGVGPGTSGRRSGLRNLRERAEGLGGSMLVEAVEGGGTRVRWDVPLRG</sequence>
<dbReference type="Gene3D" id="1.20.5.1930">
    <property type="match status" value="1"/>
</dbReference>
<evidence type="ECO:0000259" key="4">
    <source>
        <dbReference type="SMART" id="SM00065"/>
    </source>
</evidence>
<keyword evidence="3" id="KW-0902">Two-component regulatory system</keyword>
<evidence type="ECO:0000313" key="6">
    <source>
        <dbReference type="EMBL" id="RJK92794.1"/>
    </source>
</evidence>
<evidence type="ECO:0000313" key="7">
    <source>
        <dbReference type="Proteomes" id="UP000265614"/>
    </source>
</evidence>
<feature type="domain" description="GAF" evidence="4">
    <location>
        <begin position="147"/>
        <end position="296"/>
    </location>
</feature>
<dbReference type="InterPro" id="IPR029016">
    <property type="entry name" value="GAF-like_dom_sf"/>
</dbReference>
<evidence type="ECO:0000256" key="2">
    <source>
        <dbReference type="ARBA" id="ARBA00022777"/>
    </source>
</evidence>
<evidence type="ECO:0000256" key="1">
    <source>
        <dbReference type="ARBA" id="ARBA00022679"/>
    </source>
</evidence>
<dbReference type="CDD" id="cd16917">
    <property type="entry name" value="HATPase_UhpB-NarQ-NarX-like"/>
    <property type="match status" value="1"/>
</dbReference>
<dbReference type="Gene3D" id="3.30.565.10">
    <property type="entry name" value="Histidine kinase-like ATPase, C-terminal domain"/>
    <property type="match status" value="1"/>
</dbReference>
<keyword evidence="2" id="KW-0418">Kinase</keyword>
<dbReference type="GO" id="GO:0046983">
    <property type="term" value="F:protein dimerization activity"/>
    <property type="evidence" value="ECO:0007669"/>
    <property type="project" value="InterPro"/>
</dbReference>
<dbReference type="AlphaFoldDB" id="A0A3A3ZCU1"/>
<dbReference type="GO" id="GO:0000155">
    <property type="term" value="F:phosphorelay sensor kinase activity"/>
    <property type="evidence" value="ECO:0007669"/>
    <property type="project" value="InterPro"/>
</dbReference>
<evidence type="ECO:0000259" key="5">
    <source>
        <dbReference type="SMART" id="SM00387"/>
    </source>
</evidence>
<name>A0A3A3ZCU1_9ACTN</name>
<comment type="caution">
    <text evidence="6">The sequence shown here is derived from an EMBL/GenBank/DDBJ whole genome shotgun (WGS) entry which is preliminary data.</text>
</comment>
<dbReference type="InterPro" id="IPR036890">
    <property type="entry name" value="HATPase_C_sf"/>
</dbReference>
<dbReference type="InterPro" id="IPR011712">
    <property type="entry name" value="Sig_transdc_His_kin_sub3_dim/P"/>
</dbReference>
<dbReference type="SUPFAM" id="SSF55874">
    <property type="entry name" value="ATPase domain of HSP90 chaperone/DNA topoisomerase II/histidine kinase"/>
    <property type="match status" value="1"/>
</dbReference>
<dbReference type="SMART" id="SM00065">
    <property type="entry name" value="GAF"/>
    <property type="match status" value="1"/>
</dbReference>
<dbReference type="InterPro" id="IPR050482">
    <property type="entry name" value="Sensor_HK_TwoCompSys"/>
</dbReference>
<dbReference type="PANTHER" id="PTHR24421">
    <property type="entry name" value="NITRATE/NITRITE SENSOR PROTEIN NARX-RELATED"/>
    <property type="match status" value="1"/>
</dbReference>
<dbReference type="GO" id="GO:0016020">
    <property type="term" value="C:membrane"/>
    <property type="evidence" value="ECO:0007669"/>
    <property type="project" value="InterPro"/>
</dbReference>
<dbReference type="Pfam" id="PF02518">
    <property type="entry name" value="HATPase_c"/>
    <property type="match status" value="1"/>
</dbReference>
<keyword evidence="1" id="KW-0808">Transferase</keyword>
<feature type="domain" description="Histidine kinase/HSP90-like ATPase" evidence="5">
    <location>
        <begin position="403"/>
        <end position="492"/>
    </location>
</feature>
<reference evidence="6 7" key="1">
    <citation type="submission" date="2018-09" db="EMBL/GenBank/DDBJ databases">
        <title>YIM 75000 draft genome.</title>
        <authorList>
            <person name="Tang S."/>
            <person name="Feng Y."/>
        </authorList>
    </citation>
    <scope>NUCLEOTIDE SEQUENCE [LARGE SCALE GENOMIC DNA]</scope>
    <source>
        <strain evidence="6 7">YIM 75000</strain>
    </source>
</reference>
<dbReference type="EMBL" id="QZEZ01000012">
    <property type="protein sequence ID" value="RJK92794.1"/>
    <property type="molecule type" value="Genomic_DNA"/>
</dbReference>